<evidence type="ECO:0000256" key="4">
    <source>
        <dbReference type="RuleBase" id="RU003744"/>
    </source>
</evidence>
<evidence type="ECO:0000256" key="3">
    <source>
        <dbReference type="ARBA" id="ARBA00022729"/>
    </source>
</evidence>
<dbReference type="Gene3D" id="3.40.190.10">
    <property type="entry name" value="Periplasmic binding protein-like II"/>
    <property type="match status" value="2"/>
</dbReference>
<dbReference type="STRING" id="273121.WS0278"/>
<dbReference type="InterPro" id="IPR018313">
    <property type="entry name" value="SBP_3_CS"/>
</dbReference>
<evidence type="ECO:0000256" key="1">
    <source>
        <dbReference type="ARBA" id="ARBA00004196"/>
    </source>
</evidence>
<dbReference type="SMART" id="SM00079">
    <property type="entry name" value="PBPe"/>
    <property type="match status" value="1"/>
</dbReference>
<feature type="signal peptide" evidence="5">
    <location>
        <begin position="1"/>
        <end position="17"/>
    </location>
</feature>
<dbReference type="SMART" id="SM00062">
    <property type="entry name" value="PBPb"/>
    <property type="match status" value="1"/>
</dbReference>
<protein>
    <submittedName>
        <fullName evidence="8">BINDING PROTEIN COMPONENT ABC TRANSPORTER</fullName>
    </submittedName>
</protein>
<dbReference type="InterPro" id="IPR001638">
    <property type="entry name" value="Solute-binding_3/MltF_N"/>
</dbReference>
<evidence type="ECO:0000256" key="5">
    <source>
        <dbReference type="SAM" id="SignalP"/>
    </source>
</evidence>
<dbReference type="CDD" id="cd13629">
    <property type="entry name" value="PBP2_Dsm1740"/>
    <property type="match status" value="1"/>
</dbReference>
<dbReference type="RefSeq" id="WP_011138231.1">
    <property type="nucleotide sequence ID" value="NC_005090.1"/>
</dbReference>
<dbReference type="Pfam" id="PF00497">
    <property type="entry name" value="SBP_bac_3"/>
    <property type="match status" value="1"/>
</dbReference>
<proteinExistence type="inferred from homology"/>
<dbReference type="EMBL" id="BX571657">
    <property type="protein sequence ID" value="CAE09430.1"/>
    <property type="molecule type" value="Genomic_DNA"/>
</dbReference>
<accession>Q7MAG1</accession>
<dbReference type="KEGG" id="wsu:WS0278"/>
<evidence type="ECO:0000259" key="6">
    <source>
        <dbReference type="SMART" id="SM00062"/>
    </source>
</evidence>
<comment type="subcellular location">
    <subcellularLocation>
        <location evidence="1">Cell envelope</location>
    </subcellularLocation>
</comment>
<evidence type="ECO:0000313" key="8">
    <source>
        <dbReference type="EMBL" id="CAE09430.1"/>
    </source>
</evidence>
<dbReference type="PANTHER" id="PTHR35936:SF38">
    <property type="entry name" value="GLUTAMINE-BINDING PERIPLASMIC PROTEIN"/>
    <property type="match status" value="1"/>
</dbReference>
<keyword evidence="3 5" id="KW-0732">Signal</keyword>
<feature type="domain" description="Solute-binding protein family 3/N-terminal" evidence="6">
    <location>
        <begin position="36"/>
        <end position="260"/>
    </location>
</feature>
<feature type="domain" description="Ionotropic glutamate receptor C-terminal" evidence="7">
    <location>
        <begin position="36"/>
        <end position="259"/>
    </location>
</feature>
<dbReference type="AlphaFoldDB" id="Q7MAG1"/>
<evidence type="ECO:0000259" key="7">
    <source>
        <dbReference type="SMART" id="SM00079"/>
    </source>
</evidence>
<dbReference type="HOGENOM" id="CLU_019602_18_2_7"/>
<dbReference type="GO" id="GO:0015276">
    <property type="term" value="F:ligand-gated monoatomic ion channel activity"/>
    <property type="evidence" value="ECO:0007669"/>
    <property type="project" value="InterPro"/>
</dbReference>
<dbReference type="eggNOG" id="COG0834">
    <property type="taxonomic scope" value="Bacteria"/>
</dbReference>
<evidence type="ECO:0000256" key="2">
    <source>
        <dbReference type="ARBA" id="ARBA00010333"/>
    </source>
</evidence>
<reference evidence="8 9" key="1">
    <citation type="journal article" date="2003" name="Proc. Natl. Acad. Sci. U.S.A.">
        <title>Complete genome sequence and analysis of Wolinella succinogenes.</title>
        <authorList>
            <person name="Baar C."/>
            <person name="Eppinger M."/>
            <person name="Raddatz G."/>
            <person name="Simon JM."/>
            <person name="Lanz C."/>
            <person name="Klimmek O."/>
            <person name="Nandakumar R."/>
            <person name="Gross R."/>
            <person name="Rosinus A."/>
            <person name="Keller H."/>
            <person name="Jagtap P."/>
            <person name="Linke B."/>
            <person name="Meyer F."/>
            <person name="Lederer H."/>
            <person name="Schuster S.C."/>
        </authorList>
    </citation>
    <scope>NUCLEOTIDE SEQUENCE [LARGE SCALE GENOMIC DNA]</scope>
    <source>
        <strain evidence="9">ATCC 29543 / DSM 1740 / CCUG 13145 / JCM 31913 / LMG 7466 / NCTC 11488 / FDC 602W</strain>
    </source>
</reference>
<gene>
    <name evidence="8" type="ordered locus">WS0278</name>
</gene>
<dbReference type="GO" id="GO:0016020">
    <property type="term" value="C:membrane"/>
    <property type="evidence" value="ECO:0007669"/>
    <property type="project" value="InterPro"/>
</dbReference>
<sequence>MKKILLGILLALGVAWAADMALWEKSTLNAIIKRGELRVSTDPGYYPFEMKDKKGNVIGFDIDIAREMAKAMGVKLVIVQGSFDSLISGLLTDKADLILAGMTITPERNLKVAFSNPYFTIGQTLLVRPDLKEKVKNYKDLDKPEYTVVTKLGVTGEIVARRMMKNAKIKTYDTEAEAVQEVLNGKADAFIYDFPFNSTFMMQKGKGLLVHLDQSITYEPLGIALKKGDPDFLNWLNHFLAQIKHDGTYDELYERWFVDNKWLDRIQ</sequence>
<organism evidence="9">
    <name type="scientific">Wolinella succinogenes (strain ATCC 29543 / DSM 1740 / CCUG 13145 / JCM 31913 / LMG 7466 / NCTC 11488 / FDC 602W)</name>
    <name type="common">Vibrio succinogenes</name>
    <dbReference type="NCBI Taxonomy" id="273121"/>
    <lineage>
        <taxon>Bacteria</taxon>
        <taxon>Pseudomonadati</taxon>
        <taxon>Campylobacterota</taxon>
        <taxon>Epsilonproteobacteria</taxon>
        <taxon>Campylobacterales</taxon>
        <taxon>Helicobacteraceae</taxon>
        <taxon>Wolinella</taxon>
    </lineage>
</organism>
<name>Q7MAG1_WOLSU</name>
<evidence type="ECO:0000313" key="9">
    <source>
        <dbReference type="Proteomes" id="UP000000422"/>
    </source>
</evidence>
<dbReference type="InterPro" id="IPR001320">
    <property type="entry name" value="Iontro_rcpt_C"/>
</dbReference>
<dbReference type="PROSITE" id="PS01039">
    <property type="entry name" value="SBP_BACTERIAL_3"/>
    <property type="match status" value="1"/>
</dbReference>
<feature type="chain" id="PRO_5004288501" evidence="5">
    <location>
        <begin position="18"/>
        <end position="267"/>
    </location>
</feature>
<comment type="similarity">
    <text evidence="2 4">Belongs to the bacterial solute-binding protein 3 family.</text>
</comment>
<dbReference type="GO" id="GO:0030313">
    <property type="term" value="C:cell envelope"/>
    <property type="evidence" value="ECO:0007669"/>
    <property type="project" value="UniProtKB-SubCell"/>
</dbReference>
<keyword evidence="9" id="KW-1185">Reference proteome</keyword>
<dbReference type="SUPFAM" id="SSF53850">
    <property type="entry name" value="Periplasmic binding protein-like II"/>
    <property type="match status" value="1"/>
</dbReference>
<dbReference type="PANTHER" id="PTHR35936">
    <property type="entry name" value="MEMBRANE-BOUND LYTIC MUREIN TRANSGLYCOSYLASE F"/>
    <property type="match status" value="1"/>
</dbReference>
<dbReference type="Proteomes" id="UP000000422">
    <property type="component" value="Chromosome"/>
</dbReference>